<feature type="compositionally biased region" description="Low complexity" evidence="1">
    <location>
        <begin position="46"/>
        <end position="62"/>
    </location>
</feature>
<evidence type="ECO:0000256" key="1">
    <source>
        <dbReference type="SAM" id="MobiDB-lite"/>
    </source>
</evidence>
<gene>
    <name evidence="2" type="ORF">FocTR4_00001115</name>
</gene>
<feature type="compositionally biased region" description="Polar residues" evidence="1">
    <location>
        <begin position="32"/>
        <end position="44"/>
    </location>
</feature>
<comment type="caution">
    <text evidence="2">The sequence shown here is derived from an EMBL/GenBank/DDBJ whole genome shotgun (WGS) entry which is preliminary data.</text>
</comment>
<organism evidence="2 3">
    <name type="scientific">Fusarium oxysporum f. sp. cubense</name>
    <dbReference type="NCBI Taxonomy" id="61366"/>
    <lineage>
        <taxon>Eukaryota</taxon>
        <taxon>Fungi</taxon>
        <taxon>Dikarya</taxon>
        <taxon>Ascomycota</taxon>
        <taxon>Pezizomycotina</taxon>
        <taxon>Sordariomycetes</taxon>
        <taxon>Hypocreomycetidae</taxon>
        <taxon>Hypocreales</taxon>
        <taxon>Nectriaceae</taxon>
        <taxon>Fusarium</taxon>
        <taxon>Fusarium oxysporum species complex</taxon>
    </lineage>
</organism>
<protein>
    <submittedName>
        <fullName evidence="2">Uncharacterized protein</fullName>
    </submittedName>
</protein>
<evidence type="ECO:0000313" key="2">
    <source>
        <dbReference type="EMBL" id="TXC05070.1"/>
    </source>
</evidence>
<reference evidence="2 3" key="1">
    <citation type="submission" date="2019-07" db="EMBL/GenBank/DDBJ databases">
        <title>The First High-Quality Draft Genome Sequence of the Causal Agent of the Current Panama Disease Epidemic.</title>
        <authorList>
            <person name="Warmington R.J."/>
            <person name="Kay W."/>
            <person name="Jeffries A."/>
            <person name="Bebber D."/>
            <person name="Moore K."/>
            <person name="Studholme D.J."/>
        </authorList>
    </citation>
    <scope>NUCLEOTIDE SEQUENCE [LARGE SCALE GENOMIC DNA]</scope>
    <source>
        <strain evidence="2 3">TR4</strain>
    </source>
</reference>
<evidence type="ECO:0000313" key="3">
    <source>
        <dbReference type="Proteomes" id="UP000321331"/>
    </source>
</evidence>
<name>A0A5C6T2K3_FUSOC</name>
<accession>A0A5C6T2K3</accession>
<proteinExistence type="predicted"/>
<dbReference type="AlphaFoldDB" id="A0A5C6T2K3"/>
<sequence>MISGSWCFGRGGRSVGVASLWVTDVIAVPQSHNPVTHHSGSSDRVSAAWSQSQGQGSQTSSAVLGPGLSEHCSSSVHKDSSHARSKWSVSGLNPRYYRVEPVQYPRIWISSAVCGSLSVTQPGVANVGD</sequence>
<dbReference type="EMBL" id="VMNF01000007">
    <property type="protein sequence ID" value="TXC05070.1"/>
    <property type="molecule type" value="Genomic_DNA"/>
</dbReference>
<feature type="region of interest" description="Disordered" evidence="1">
    <location>
        <begin position="32"/>
        <end position="84"/>
    </location>
</feature>
<dbReference type="Proteomes" id="UP000321331">
    <property type="component" value="Unassembled WGS sequence"/>
</dbReference>